<protein>
    <submittedName>
        <fullName evidence="4">Sulfotransferase 4A1</fullName>
    </submittedName>
</protein>
<dbReference type="AlphaFoldDB" id="A0A210R2D5"/>
<dbReference type="Pfam" id="PF00685">
    <property type="entry name" value="Sulfotransfer_1"/>
    <property type="match status" value="1"/>
</dbReference>
<dbReference type="OrthoDB" id="205623at2759"/>
<dbReference type="EMBL" id="NEDP02000736">
    <property type="protein sequence ID" value="OWF55208.1"/>
    <property type="molecule type" value="Genomic_DNA"/>
</dbReference>
<dbReference type="InterPro" id="IPR027417">
    <property type="entry name" value="P-loop_NTPase"/>
</dbReference>
<keyword evidence="5" id="KW-1185">Reference proteome</keyword>
<evidence type="ECO:0000256" key="1">
    <source>
        <dbReference type="ARBA" id="ARBA00005771"/>
    </source>
</evidence>
<dbReference type="GO" id="GO:0008146">
    <property type="term" value="F:sulfotransferase activity"/>
    <property type="evidence" value="ECO:0007669"/>
    <property type="project" value="InterPro"/>
</dbReference>
<proteinExistence type="inferred from homology"/>
<dbReference type="Proteomes" id="UP000242188">
    <property type="component" value="Unassembled WGS sequence"/>
</dbReference>
<comment type="caution">
    <text evidence="4">The sequence shown here is derived from an EMBL/GenBank/DDBJ whole genome shotgun (WGS) entry which is preliminary data.</text>
</comment>
<dbReference type="SUPFAM" id="SSF52540">
    <property type="entry name" value="P-loop containing nucleoside triphosphate hydrolases"/>
    <property type="match status" value="1"/>
</dbReference>
<reference evidence="4 5" key="1">
    <citation type="journal article" date="2017" name="Nat. Ecol. Evol.">
        <title>Scallop genome provides insights into evolution of bilaterian karyotype and development.</title>
        <authorList>
            <person name="Wang S."/>
            <person name="Zhang J."/>
            <person name="Jiao W."/>
            <person name="Li J."/>
            <person name="Xun X."/>
            <person name="Sun Y."/>
            <person name="Guo X."/>
            <person name="Huan P."/>
            <person name="Dong B."/>
            <person name="Zhang L."/>
            <person name="Hu X."/>
            <person name="Sun X."/>
            <person name="Wang J."/>
            <person name="Zhao C."/>
            <person name="Wang Y."/>
            <person name="Wang D."/>
            <person name="Huang X."/>
            <person name="Wang R."/>
            <person name="Lv J."/>
            <person name="Li Y."/>
            <person name="Zhang Z."/>
            <person name="Liu B."/>
            <person name="Lu W."/>
            <person name="Hui Y."/>
            <person name="Liang J."/>
            <person name="Zhou Z."/>
            <person name="Hou R."/>
            <person name="Li X."/>
            <person name="Liu Y."/>
            <person name="Li H."/>
            <person name="Ning X."/>
            <person name="Lin Y."/>
            <person name="Zhao L."/>
            <person name="Xing Q."/>
            <person name="Dou J."/>
            <person name="Li Y."/>
            <person name="Mao J."/>
            <person name="Guo H."/>
            <person name="Dou H."/>
            <person name="Li T."/>
            <person name="Mu C."/>
            <person name="Jiang W."/>
            <person name="Fu Q."/>
            <person name="Fu X."/>
            <person name="Miao Y."/>
            <person name="Liu J."/>
            <person name="Yu Q."/>
            <person name="Li R."/>
            <person name="Liao H."/>
            <person name="Li X."/>
            <person name="Kong Y."/>
            <person name="Jiang Z."/>
            <person name="Chourrout D."/>
            <person name="Li R."/>
            <person name="Bao Z."/>
        </authorList>
    </citation>
    <scope>NUCLEOTIDE SEQUENCE [LARGE SCALE GENOMIC DNA]</scope>
    <source>
        <strain evidence="4 5">PY_sf001</strain>
    </source>
</reference>
<dbReference type="Gene3D" id="3.40.50.300">
    <property type="entry name" value="P-loop containing nucleotide triphosphate hydrolases"/>
    <property type="match status" value="1"/>
</dbReference>
<keyword evidence="2 4" id="KW-0808">Transferase</keyword>
<organism evidence="4 5">
    <name type="scientific">Mizuhopecten yessoensis</name>
    <name type="common">Japanese scallop</name>
    <name type="synonym">Patinopecten yessoensis</name>
    <dbReference type="NCBI Taxonomy" id="6573"/>
    <lineage>
        <taxon>Eukaryota</taxon>
        <taxon>Metazoa</taxon>
        <taxon>Spiralia</taxon>
        <taxon>Lophotrochozoa</taxon>
        <taxon>Mollusca</taxon>
        <taxon>Bivalvia</taxon>
        <taxon>Autobranchia</taxon>
        <taxon>Pteriomorphia</taxon>
        <taxon>Pectinida</taxon>
        <taxon>Pectinoidea</taxon>
        <taxon>Pectinidae</taxon>
        <taxon>Mizuhopecten</taxon>
    </lineage>
</organism>
<dbReference type="PANTHER" id="PTHR11783">
    <property type="entry name" value="SULFOTRANSFERASE SULT"/>
    <property type="match status" value="1"/>
</dbReference>
<evidence type="ECO:0000313" key="5">
    <source>
        <dbReference type="Proteomes" id="UP000242188"/>
    </source>
</evidence>
<evidence type="ECO:0000256" key="2">
    <source>
        <dbReference type="ARBA" id="ARBA00022679"/>
    </source>
</evidence>
<feature type="domain" description="Sulfotransferase" evidence="3">
    <location>
        <begin position="25"/>
        <end position="97"/>
    </location>
</feature>
<gene>
    <name evidence="4" type="ORF">KP79_PYT25341</name>
</gene>
<accession>A0A210R2D5</accession>
<evidence type="ECO:0000313" key="4">
    <source>
        <dbReference type="EMBL" id="OWF55208.1"/>
    </source>
</evidence>
<dbReference type="InterPro" id="IPR000863">
    <property type="entry name" value="Sulfotransferase_dom"/>
</dbReference>
<comment type="similarity">
    <text evidence="1">Belongs to the sulfotransferase 1 family.</text>
</comment>
<name>A0A210R2D5_MIZYE</name>
<evidence type="ECO:0000259" key="3">
    <source>
        <dbReference type="Pfam" id="PF00685"/>
    </source>
</evidence>
<sequence>MARMIQTKNLQYSGSPEMMEFQDIGVIDQMKSSRMFHTHLTYPFISKAAMEGHLKIIYVLRNPKDNACSYYAFQCKLRNASYTGNFDGYLKAYLSEECNS</sequence>